<sequence length="325" mass="35090">MRRFPRKIVAATTLGVLTLARLRHARRRGLVRAITTFTTPDGKPWVVTLGRGRFVSVWDAGSGRRLRRLPVSDGPVHVAAFASSTGTPRLAVLAGNRSIQLWDPETGDRVGELRVSETAPGSRLATWRTPSGRPRVAVICGDGGIRVLDPEAGEGNEVPLIGHEGAATDLATWRTPDGQLRLASSGNGVTLLWDLETGREVGRLEGPRKRLSSVTAHTAPERTLLVVIDKDGGYTLWDPDVEQQVASHRLPVGLEPGLAVPLPRLRIATGHRDGTVRVTDPATGDQLHETRFRRPVRAIAALPDGVLVGLDNGWRTVRLAEDSAT</sequence>
<protein>
    <submittedName>
        <fullName evidence="1">Uncharacterized protein</fullName>
    </submittedName>
</protein>
<dbReference type="InterPro" id="IPR001680">
    <property type="entry name" value="WD40_rpt"/>
</dbReference>
<name>A0A448MVR5_9ACTN</name>
<organism evidence="1 2">
    <name type="scientific">Arachnia propionica</name>
    <dbReference type="NCBI Taxonomy" id="1750"/>
    <lineage>
        <taxon>Bacteria</taxon>
        <taxon>Bacillati</taxon>
        <taxon>Actinomycetota</taxon>
        <taxon>Actinomycetes</taxon>
        <taxon>Propionibacteriales</taxon>
        <taxon>Propionibacteriaceae</taxon>
        <taxon>Arachnia</taxon>
    </lineage>
</organism>
<gene>
    <name evidence="1" type="ORF">NCTC12967_00480</name>
</gene>
<keyword evidence="2" id="KW-1185">Reference proteome</keyword>
<dbReference type="AlphaFoldDB" id="A0A448MVR5"/>
<dbReference type="InterPro" id="IPR015943">
    <property type="entry name" value="WD40/YVTN_repeat-like_dom_sf"/>
</dbReference>
<dbReference type="InterPro" id="IPR011047">
    <property type="entry name" value="Quinoprotein_ADH-like_sf"/>
</dbReference>
<dbReference type="PANTHER" id="PTHR19879">
    <property type="entry name" value="TRANSCRIPTION INITIATION FACTOR TFIID"/>
    <property type="match status" value="1"/>
</dbReference>
<reference evidence="1 2" key="1">
    <citation type="submission" date="2018-12" db="EMBL/GenBank/DDBJ databases">
        <authorList>
            <consortium name="Pathogen Informatics"/>
        </authorList>
    </citation>
    <scope>NUCLEOTIDE SEQUENCE [LARGE SCALE GENOMIC DNA]</scope>
    <source>
        <strain evidence="1 2">NCTC12967</strain>
    </source>
</reference>
<proteinExistence type="predicted"/>
<dbReference type="RefSeq" id="WP_061788317.1">
    <property type="nucleotide sequence ID" value="NZ_LR134406.1"/>
</dbReference>
<dbReference type="EMBL" id="LR134406">
    <property type="protein sequence ID" value="VEH69216.1"/>
    <property type="molecule type" value="Genomic_DNA"/>
</dbReference>
<dbReference type="PANTHER" id="PTHR19879:SF9">
    <property type="entry name" value="TRANSCRIPTION INITIATION FACTOR TFIID SUBUNIT 5"/>
    <property type="match status" value="1"/>
</dbReference>
<evidence type="ECO:0000313" key="2">
    <source>
        <dbReference type="Proteomes" id="UP000273044"/>
    </source>
</evidence>
<dbReference type="Gene3D" id="2.130.10.10">
    <property type="entry name" value="YVTN repeat-like/Quinoprotein amine dehydrogenase"/>
    <property type="match status" value="3"/>
</dbReference>
<dbReference type="GeneID" id="64405976"/>
<evidence type="ECO:0000313" key="1">
    <source>
        <dbReference type="EMBL" id="VEH69216.1"/>
    </source>
</evidence>
<dbReference type="SMART" id="SM00320">
    <property type="entry name" value="WD40"/>
    <property type="match status" value="3"/>
</dbReference>
<accession>A0A448MVR5</accession>
<dbReference type="SUPFAM" id="SSF50998">
    <property type="entry name" value="Quinoprotein alcohol dehydrogenase-like"/>
    <property type="match status" value="1"/>
</dbReference>
<dbReference type="Proteomes" id="UP000273044">
    <property type="component" value="Chromosome"/>
</dbReference>